<feature type="transmembrane region" description="Helical" evidence="6">
    <location>
        <begin position="165"/>
        <end position="184"/>
    </location>
</feature>
<evidence type="ECO:0000256" key="3">
    <source>
        <dbReference type="ARBA" id="ARBA00022692"/>
    </source>
</evidence>
<gene>
    <name evidence="8" type="ORF">BLAHAN_06418</name>
</gene>
<feature type="domain" description="EamA" evidence="7">
    <location>
        <begin position="24"/>
        <end position="155"/>
    </location>
</feature>
<feature type="domain" description="EamA" evidence="7">
    <location>
        <begin position="168"/>
        <end position="296"/>
    </location>
</feature>
<dbReference type="SUPFAM" id="SSF103481">
    <property type="entry name" value="Multidrug resistance efflux transporter EmrE"/>
    <property type="match status" value="2"/>
</dbReference>
<keyword evidence="4 6" id="KW-1133">Transmembrane helix</keyword>
<evidence type="ECO:0000256" key="4">
    <source>
        <dbReference type="ARBA" id="ARBA00022989"/>
    </source>
</evidence>
<feature type="transmembrane region" description="Helical" evidence="6">
    <location>
        <begin position="279"/>
        <end position="298"/>
    </location>
</feature>
<evidence type="ECO:0000256" key="1">
    <source>
        <dbReference type="ARBA" id="ARBA00004141"/>
    </source>
</evidence>
<keyword evidence="3 6" id="KW-0812">Transmembrane</keyword>
<evidence type="ECO:0000256" key="5">
    <source>
        <dbReference type="ARBA" id="ARBA00023136"/>
    </source>
</evidence>
<keyword evidence="9" id="KW-1185">Reference proteome</keyword>
<feature type="transmembrane region" description="Helical" evidence="6">
    <location>
        <begin position="55"/>
        <end position="71"/>
    </location>
</feature>
<dbReference type="Gene3D" id="1.10.3730.20">
    <property type="match status" value="1"/>
</dbReference>
<dbReference type="EMBL" id="ABYU02000030">
    <property type="protein sequence ID" value="EEX20966.1"/>
    <property type="molecule type" value="Genomic_DNA"/>
</dbReference>
<dbReference type="PANTHER" id="PTHR22911:SF6">
    <property type="entry name" value="SOLUTE CARRIER FAMILY 35 MEMBER G1"/>
    <property type="match status" value="1"/>
</dbReference>
<name>C9LAG8_BLAHA</name>
<dbReference type="Pfam" id="PF00892">
    <property type="entry name" value="EamA"/>
    <property type="match status" value="2"/>
</dbReference>
<dbReference type="InterPro" id="IPR000620">
    <property type="entry name" value="EamA_dom"/>
</dbReference>
<evidence type="ECO:0000256" key="2">
    <source>
        <dbReference type="ARBA" id="ARBA00007362"/>
    </source>
</evidence>
<accession>C9LAG8</accession>
<proteinExistence type="inferred from homology"/>
<dbReference type="STRING" id="537007.BLAHAN_06418"/>
<reference evidence="8" key="1">
    <citation type="submission" date="2009-09" db="EMBL/GenBank/DDBJ databases">
        <authorList>
            <person name="Weinstock G."/>
            <person name="Sodergren E."/>
            <person name="Clifton S."/>
            <person name="Fulton L."/>
            <person name="Fulton B."/>
            <person name="Courtney L."/>
            <person name="Fronick C."/>
            <person name="Harrison M."/>
            <person name="Strong C."/>
            <person name="Farmer C."/>
            <person name="Delahaunty K."/>
            <person name="Markovic C."/>
            <person name="Hall O."/>
            <person name="Minx P."/>
            <person name="Tomlinson C."/>
            <person name="Mitreva M."/>
            <person name="Nelson J."/>
            <person name="Hou S."/>
            <person name="Wollam A."/>
            <person name="Pepin K.H."/>
            <person name="Johnson M."/>
            <person name="Bhonagiri V."/>
            <person name="Nash W.E."/>
            <person name="Warren W."/>
            <person name="Chinwalla A."/>
            <person name="Mardis E.R."/>
            <person name="Wilson R.K."/>
        </authorList>
    </citation>
    <scope>NUCLEOTIDE SEQUENCE [LARGE SCALE GENOMIC DNA]</scope>
    <source>
        <strain evidence="8">DSM 20583</strain>
    </source>
</reference>
<dbReference type="PANTHER" id="PTHR22911">
    <property type="entry name" value="ACYL-MALONYL CONDENSING ENZYME-RELATED"/>
    <property type="match status" value="1"/>
</dbReference>
<protein>
    <submittedName>
        <fullName evidence="8">Membrane protein</fullName>
    </submittedName>
</protein>
<evidence type="ECO:0000259" key="7">
    <source>
        <dbReference type="Pfam" id="PF00892"/>
    </source>
</evidence>
<dbReference type="AlphaFoldDB" id="C9LAG8"/>
<feature type="transmembrane region" description="Helical" evidence="6">
    <location>
        <begin position="115"/>
        <end position="132"/>
    </location>
</feature>
<feature type="transmembrane region" description="Helical" evidence="6">
    <location>
        <begin position="139"/>
        <end position="159"/>
    </location>
</feature>
<feature type="transmembrane region" description="Helical" evidence="6">
    <location>
        <begin position="221"/>
        <end position="249"/>
    </location>
</feature>
<feature type="transmembrane region" description="Helical" evidence="6">
    <location>
        <begin position="256"/>
        <end position="273"/>
    </location>
</feature>
<feature type="transmembrane region" description="Helical" evidence="6">
    <location>
        <begin position="196"/>
        <end position="215"/>
    </location>
</feature>
<comment type="subcellular location">
    <subcellularLocation>
        <location evidence="1">Membrane</location>
        <topology evidence="1">Multi-pass membrane protein</topology>
    </subcellularLocation>
</comment>
<evidence type="ECO:0000313" key="8">
    <source>
        <dbReference type="EMBL" id="EEX20966.1"/>
    </source>
</evidence>
<feature type="transmembrane region" description="Helical" evidence="6">
    <location>
        <begin position="92"/>
        <end position="109"/>
    </location>
</feature>
<organism evidence="8 9">
    <name type="scientific">Blautia hansenii DSM 20583</name>
    <dbReference type="NCBI Taxonomy" id="537007"/>
    <lineage>
        <taxon>Bacteria</taxon>
        <taxon>Bacillati</taxon>
        <taxon>Bacillota</taxon>
        <taxon>Clostridia</taxon>
        <taxon>Lachnospirales</taxon>
        <taxon>Lachnospiraceae</taxon>
        <taxon>Blautia</taxon>
    </lineage>
</organism>
<dbReference type="InterPro" id="IPR037185">
    <property type="entry name" value="EmrE-like"/>
</dbReference>
<dbReference type="eggNOG" id="COG0697">
    <property type="taxonomic scope" value="Bacteria"/>
</dbReference>
<dbReference type="Proteomes" id="UP000003755">
    <property type="component" value="Unassembled WGS sequence"/>
</dbReference>
<evidence type="ECO:0000313" key="9">
    <source>
        <dbReference type="Proteomes" id="UP000003755"/>
    </source>
</evidence>
<sequence length="305" mass="34200">MEFMIKWTAKGERRRIMNIKKQYKGIFYIILSAFCFSLMDMFVRMSGDLPSIQKSFFRNIVAAVFGCILVLKEKDSFQWKKGSGKYLILRSLFGTLGILCNFYAIDHLALADASMLNKMSPFFVVIFSFLFLKEKVTAAQILLVMGAFGGSLFVVKPTVSNLDLIPSLIGLLGGLGAGAAYTMVRKLGTVGIKGPFIVFFFSTFSCVITLPWLIFDYHAMTLWQVLVLLLAGLCAAGGQFAITAAYCYAPASEISIYDYTKVIFSMVLGFVMFQQIPDFYSWVGYVIICLMAVLMFFYNKKRGAR</sequence>
<keyword evidence="5 6" id="KW-0472">Membrane</keyword>
<feature type="transmembrane region" description="Helical" evidence="6">
    <location>
        <begin position="25"/>
        <end position="43"/>
    </location>
</feature>
<dbReference type="HOGENOM" id="CLU_032828_0_1_9"/>
<comment type="caution">
    <text evidence="8">The sequence shown here is derived from an EMBL/GenBank/DDBJ whole genome shotgun (WGS) entry which is preliminary data.</text>
</comment>
<evidence type="ECO:0000256" key="6">
    <source>
        <dbReference type="SAM" id="Phobius"/>
    </source>
</evidence>
<comment type="similarity">
    <text evidence="2">Belongs to the EamA transporter family.</text>
</comment>
<dbReference type="GO" id="GO:0016020">
    <property type="term" value="C:membrane"/>
    <property type="evidence" value="ECO:0007669"/>
    <property type="project" value="UniProtKB-SubCell"/>
</dbReference>